<proteinExistence type="predicted"/>
<organism evidence="1 2">
    <name type="scientific">Natronococcus jeotgali DSM 18795</name>
    <dbReference type="NCBI Taxonomy" id="1227498"/>
    <lineage>
        <taxon>Archaea</taxon>
        <taxon>Methanobacteriati</taxon>
        <taxon>Methanobacteriota</taxon>
        <taxon>Stenosarchaea group</taxon>
        <taxon>Halobacteria</taxon>
        <taxon>Halobacteriales</taxon>
        <taxon>Natrialbaceae</taxon>
        <taxon>Natronococcus</taxon>
    </lineage>
</organism>
<accession>L9WVG2</accession>
<dbReference type="AlphaFoldDB" id="L9WVG2"/>
<evidence type="ECO:0008006" key="3">
    <source>
        <dbReference type="Google" id="ProtNLM"/>
    </source>
</evidence>
<keyword evidence="2" id="KW-1185">Reference proteome</keyword>
<dbReference type="Proteomes" id="UP000011531">
    <property type="component" value="Unassembled WGS sequence"/>
</dbReference>
<comment type="caution">
    <text evidence="1">The sequence shown here is derived from an EMBL/GenBank/DDBJ whole genome shotgun (WGS) entry which is preliminary data.</text>
</comment>
<evidence type="ECO:0000313" key="2">
    <source>
        <dbReference type="Proteomes" id="UP000011531"/>
    </source>
</evidence>
<gene>
    <name evidence="1" type="ORF">C492_19439</name>
</gene>
<dbReference type="OrthoDB" id="275344at2157"/>
<reference evidence="1 2" key="1">
    <citation type="journal article" date="2014" name="PLoS Genet.">
        <title>Phylogenetically driven sequencing of extremely halophilic archaea reveals strategies for static and dynamic osmo-response.</title>
        <authorList>
            <person name="Becker E.A."/>
            <person name="Seitzer P.M."/>
            <person name="Tritt A."/>
            <person name="Larsen D."/>
            <person name="Krusor M."/>
            <person name="Yao A.I."/>
            <person name="Wu D."/>
            <person name="Madern D."/>
            <person name="Eisen J.A."/>
            <person name="Darling A.E."/>
            <person name="Facciotti M.T."/>
        </authorList>
    </citation>
    <scope>NUCLEOTIDE SEQUENCE [LARGE SCALE GENOMIC DNA]</scope>
    <source>
        <strain evidence="1 2">DSM 18795</strain>
    </source>
</reference>
<dbReference type="EMBL" id="AOIA01000158">
    <property type="protein sequence ID" value="ELY52338.1"/>
    <property type="molecule type" value="Genomic_DNA"/>
</dbReference>
<name>L9WVG2_9EURY</name>
<protein>
    <recommendedName>
        <fullName evidence="3">Apea-like HEPN domain-containing protein</fullName>
    </recommendedName>
</protein>
<dbReference type="RefSeq" id="WP_008426528.1">
    <property type="nucleotide sequence ID" value="NZ_AOIA01000158.1"/>
</dbReference>
<sequence>MEVAAEWVQFEIPYILQVEDSFEGNKAARFRSSVEGVPAELQFKKEAREGEEGERPGMMFGQVEGDRLGNVSYTKVKVGFDRQLLDTLPDDLDDDFEAVKEGGPTKWLKNLDGREGRIIRAAVDHVNQFLEVYRASLGYYWIRGVSPSEVVYFMRATVSENGDTYDHGTMYPGNALTPGSSTIDKEAHDTIEARLDTEHKVPITISLRLDAQDKLDLGEYRLAVITAGTMFEAFLKDGLKDLMTAQGMPDDKIESVFVDDGDYTSITTLAKETVPKTLHFDFEATDEFEAWDEKTREMRNRVVHEGYVPSEEEARAAYEAAADVVEFLTDKMIERHEKLRD</sequence>
<evidence type="ECO:0000313" key="1">
    <source>
        <dbReference type="EMBL" id="ELY52338.1"/>
    </source>
</evidence>